<reference evidence="7 8" key="1">
    <citation type="journal article" date="2015" name="Nature">
        <title>rRNA introns, odd ribosomes, and small enigmatic genomes across a large radiation of phyla.</title>
        <authorList>
            <person name="Brown C.T."/>
            <person name="Hug L.A."/>
            <person name="Thomas B.C."/>
            <person name="Sharon I."/>
            <person name="Castelle C.J."/>
            <person name="Singh A."/>
            <person name="Wilkins M.J."/>
            <person name="Williams K.H."/>
            <person name="Banfield J.F."/>
        </authorList>
    </citation>
    <scope>NUCLEOTIDE SEQUENCE [LARGE SCALE GENOMIC DNA]</scope>
</reference>
<keyword evidence="5 6" id="KW-0472">Membrane</keyword>
<feature type="transmembrane region" description="Helical" evidence="6">
    <location>
        <begin position="164"/>
        <end position="184"/>
    </location>
</feature>
<feature type="transmembrane region" description="Helical" evidence="6">
    <location>
        <begin position="344"/>
        <end position="364"/>
    </location>
</feature>
<keyword evidence="4 6" id="KW-1133">Transmembrane helix</keyword>
<dbReference type="Pfam" id="PF01943">
    <property type="entry name" value="Polysacc_synt"/>
    <property type="match status" value="1"/>
</dbReference>
<feature type="transmembrane region" description="Helical" evidence="6">
    <location>
        <begin position="100"/>
        <end position="122"/>
    </location>
</feature>
<accession>A0A0G1CPU0</accession>
<dbReference type="InterPro" id="IPR050833">
    <property type="entry name" value="Poly_Biosynth_Transport"/>
</dbReference>
<evidence type="ECO:0000313" key="8">
    <source>
        <dbReference type="Proteomes" id="UP000034050"/>
    </source>
</evidence>
<name>A0A0G1CPU0_9BACT</name>
<protein>
    <submittedName>
        <fullName evidence="7">Polysaccharide biosynthesis protein</fullName>
    </submittedName>
</protein>
<evidence type="ECO:0000256" key="4">
    <source>
        <dbReference type="ARBA" id="ARBA00022989"/>
    </source>
</evidence>
<evidence type="ECO:0000256" key="6">
    <source>
        <dbReference type="SAM" id="Phobius"/>
    </source>
</evidence>
<evidence type="ECO:0000256" key="5">
    <source>
        <dbReference type="ARBA" id="ARBA00023136"/>
    </source>
</evidence>
<dbReference type="STRING" id="1618446.UV61_C0002G0218"/>
<sequence>MIKKIFRSAVNLGLSKTARSVYWVFTGNVFSIILTFFTTILIANHVTKAENGIFLALFTLANLLSDLGEAGLGSALSSFIPRLELEQKSNDARAYLGAAFRLELGIGIFLLITTTLFAGNLSHILFADTSPTNVVITSGLTLILVLFGFSTFALSAYKKFREVALMNIFYSLVRLGMLVAAVFLTKLSLFLILAIYLLASLLGWIYSLYFLGTKFIMTSGNRVQVKKLLGFSSFLGIQRIFISVSSRLDLLMLVPLAGAVQAGVYGIASRFALVYPLVIGSLGQVLAPKFAEFAKGRHALDFFRKVGLLIGLLLVSLIIFYIFAQPLMLMLVPKYADAIPVFKGLLIAMTGFIAATPFVSFLIYTLKKPQVMTFVSAVQLIIIFLSNLYFIPKLGRFGPAIGIGLGNLAVLVISVGATWYYLKKEI</sequence>
<dbReference type="PANTHER" id="PTHR30250:SF11">
    <property type="entry name" value="O-ANTIGEN TRANSPORTER-RELATED"/>
    <property type="match status" value="1"/>
</dbReference>
<keyword evidence="2" id="KW-1003">Cell membrane</keyword>
<dbReference type="GO" id="GO:0005886">
    <property type="term" value="C:plasma membrane"/>
    <property type="evidence" value="ECO:0007669"/>
    <property type="project" value="UniProtKB-SubCell"/>
</dbReference>
<comment type="subcellular location">
    <subcellularLocation>
        <location evidence="1">Cell membrane</location>
        <topology evidence="1">Multi-pass membrane protein</topology>
    </subcellularLocation>
</comment>
<feature type="transmembrane region" description="Helical" evidence="6">
    <location>
        <begin position="397"/>
        <end position="422"/>
    </location>
</feature>
<proteinExistence type="predicted"/>
<evidence type="ECO:0000313" key="7">
    <source>
        <dbReference type="EMBL" id="KKS87497.1"/>
    </source>
</evidence>
<keyword evidence="3 6" id="KW-0812">Transmembrane</keyword>
<dbReference type="Proteomes" id="UP000034050">
    <property type="component" value="Unassembled WGS sequence"/>
</dbReference>
<feature type="transmembrane region" description="Helical" evidence="6">
    <location>
        <begin position="21"/>
        <end position="42"/>
    </location>
</feature>
<dbReference type="PANTHER" id="PTHR30250">
    <property type="entry name" value="PST FAMILY PREDICTED COLANIC ACID TRANSPORTER"/>
    <property type="match status" value="1"/>
</dbReference>
<feature type="transmembrane region" description="Helical" evidence="6">
    <location>
        <begin position="54"/>
        <end position="79"/>
    </location>
</feature>
<organism evidence="7 8">
    <name type="scientific">Candidatus Gottesmanbacteria bacterium GW2011_GWB1_43_11</name>
    <dbReference type="NCBI Taxonomy" id="1618446"/>
    <lineage>
        <taxon>Bacteria</taxon>
        <taxon>Candidatus Gottesmaniibacteriota</taxon>
    </lineage>
</organism>
<evidence type="ECO:0000256" key="1">
    <source>
        <dbReference type="ARBA" id="ARBA00004651"/>
    </source>
</evidence>
<feature type="transmembrane region" description="Helical" evidence="6">
    <location>
        <begin position="134"/>
        <end position="157"/>
    </location>
</feature>
<dbReference type="EMBL" id="LCFD01000002">
    <property type="protein sequence ID" value="KKS87497.1"/>
    <property type="molecule type" value="Genomic_DNA"/>
</dbReference>
<dbReference type="InterPro" id="IPR002797">
    <property type="entry name" value="Polysacc_synth"/>
</dbReference>
<feature type="transmembrane region" description="Helical" evidence="6">
    <location>
        <begin position="371"/>
        <end position="391"/>
    </location>
</feature>
<evidence type="ECO:0000256" key="3">
    <source>
        <dbReference type="ARBA" id="ARBA00022692"/>
    </source>
</evidence>
<gene>
    <name evidence="7" type="ORF">UV61_C0002G0218</name>
</gene>
<feature type="transmembrane region" description="Helical" evidence="6">
    <location>
        <begin position="306"/>
        <end position="324"/>
    </location>
</feature>
<dbReference type="AlphaFoldDB" id="A0A0G1CPU0"/>
<comment type="caution">
    <text evidence="7">The sequence shown here is derived from an EMBL/GenBank/DDBJ whole genome shotgun (WGS) entry which is preliminary data.</text>
</comment>
<feature type="transmembrane region" description="Helical" evidence="6">
    <location>
        <begin position="190"/>
        <end position="212"/>
    </location>
</feature>
<evidence type="ECO:0000256" key="2">
    <source>
        <dbReference type="ARBA" id="ARBA00022475"/>
    </source>
</evidence>